<dbReference type="AlphaFoldDB" id="A0A5C1HVK9"/>
<dbReference type="InterPro" id="IPR001789">
    <property type="entry name" value="Sig_transdc_resp-reg_receiver"/>
</dbReference>
<dbReference type="SUPFAM" id="SSF52172">
    <property type="entry name" value="CheY-like"/>
    <property type="match status" value="1"/>
</dbReference>
<dbReference type="InterPro" id="IPR011006">
    <property type="entry name" value="CheY-like_superfamily"/>
</dbReference>
<accession>A0A5C1HVK9</accession>
<dbReference type="Gene3D" id="3.40.50.2300">
    <property type="match status" value="1"/>
</dbReference>
<evidence type="ECO:0000256" key="2">
    <source>
        <dbReference type="PROSITE-ProRule" id="PRU00169"/>
    </source>
</evidence>
<dbReference type="CDD" id="cd00156">
    <property type="entry name" value="REC"/>
    <property type="match status" value="1"/>
</dbReference>
<evidence type="ECO:0000313" key="5">
    <source>
        <dbReference type="Proteomes" id="UP000251402"/>
    </source>
</evidence>
<gene>
    <name evidence="4" type="ORF">DEO27_006720</name>
</gene>
<proteinExistence type="predicted"/>
<dbReference type="Pfam" id="PF00072">
    <property type="entry name" value="Response_reg"/>
    <property type="match status" value="1"/>
</dbReference>
<feature type="domain" description="Response regulatory" evidence="3">
    <location>
        <begin position="82"/>
        <end position="207"/>
    </location>
</feature>
<dbReference type="EMBL" id="CP043450">
    <property type="protein sequence ID" value="QEM09725.1"/>
    <property type="molecule type" value="Genomic_DNA"/>
</dbReference>
<dbReference type="InterPro" id="IPR050595">
    <property type="entry name" value="Bact_response_regulator"/>
</dbReference>
<reference evidence="4" key="1">
    <citation type="submission" date="2019-08" db="EMBL/GenBank/DDBJ databases">
        <title>Comparative genome analysis confer to the adaptation heavy metal polluted environment.</title>
        <authorList>
            <person name="Li Y."/>
        </authorList>
    </citation>
    <scope>NUCLEOTIDE SEQUENCE [LARGE SCALE GENOMIC DNA]</scope>
    <source>
        <strain evidence="4">P1</strain>
    </source>
</reference>
<dbReference type="RefSeq" id="WP_112571877.1">
    <property type="nucleotide sequence ID" value="NZ_CP043450.1"/>
</dbReference>
<dbReference type="PROSITE" id="PS50110">
    <property type="entry name" value="RESPONSE_REGULATORY"/>
    <property type="match status" value="1"/>
</dbReference>
<dbReference type="Proteomes" id="UP000251402">
    <property type="component" value="Chromosome"/>
</dbReference>
<dbReference type="OrthoDB" id="789714at2"/>
<keyword evidence="1 2" id="KW-0597">Phosphoprotein</keyword>
<evidence type="ECO:0000256" key="1">
    <source>
        <dbReference type="ARBA" id="ARBA00022553"/>
    </source>
</evidence>
<dbReference type="KEGG" id="mrub:DEO27_006720"/>
<feature type="modified residue" description="4-aspartylphosphate" evidence="2">
    <location>
        <position position="137"/>
    </location>
</feature>
<protein>
    <submittedName>
        <fullName evidence="4">Response regulator</fullName>
    </submittedName>
</protein>
<dbReference type="GO" id="GO:0000160">
    <property type="term" value="P:phosphorelay signal transduction system"/>
    <property type="evidence" value="ECO:0007669"/>
    <property type="project" value="InterPro"/>
</dbReference>
<sequence>MNEINKTFTMTNAEKITCYCFNKECAASIYNDTTCLSIQVPLEVALSRTLNCIECGAELLSPLLIEIKKDILNLIKDDQHRSVAIVDDDIIFHETVKSILKENWLNASFYMDPEPVYKNIYSNRNRHAEIPNIIFLDLDMPVMDGWEFLDLFNDIYRSLAKPVSIYIISNSVDPSDQKRIKAYPFVKSFISKPLTRHFLGKINEELSRNTAGVDLKPASNW</sequence>
<organism evidence="4 5">
    <name type="scientific">Mucilaginibacter rubeus</name>
    <dbReference type="NCBI Taxonomy" id="2027860"/>
    <lineage>
        <taxon>Bacteria</taxon>
        <taxon>Pseudomonadati</taxon>
        <taxon>Bacteroidota</taxon>
        <taxon>Sphingobacteriia</taxon>
        <taxon>Sphingobacteriales</taxon>
        <taxon>Sphingobacteriaceae</taxon>
        <taxon>Mucilaginibacter</taxon>
    </lineage>
</organism>
<evidence type="ECO:0000313" key="4">
    <source>
        <dbReference type="EMBL" id="QEM09725.1"/>
    </source>
</evidence>
<dbReference type="PANTHER" id="PTHR44591">
    <property type="entry name" value="STRESS RESPONSE REGULATOR PROTEIN 1"/>
    <property type="match status" value="1"/>
</dbReference>
<dbReference type="PANTHER" id="PTHR44591:SF24">
    <property type="entry name" value="PROTEIN-GLUTAMATE METHYLESTERASE_PROTEIN-GLUTAMINE GLUTAMINASE 1"/>
    <property type="match status" value="1"/>
</dbReference>
<name>A0A5C1HVK9_9SPHI</name>
<keyword evidence="5" id="KW-1185">Reference proteome</keyword>
<evidence type="ECO:0000259" key="3">
    <source>
        <dbReference type="PROSITE" id="PS50110"/>
    </source>
</evidence>